<dbReference type="EMBL" id="JYNL01000002">
    <property type="protein sequence ID" value="KMO83808.1"/>
    <property type="molecule type" value="Genomic_DNA"/>
</dbReference>
<dbReference type="AlphaFoldDB" id="A0A0J6WNX5"/>
<sequence length="45" mass="4968">MVSRIATSTLKFLAVIVDTALNLAIPPEYPMHRVAAPEESWSQNV</sequence>
<dbReference type="PATRIC" id="fig|37916.4.peg.289"/>
<comment type="caution">
    <text evidence="1">The sequence shown here is derived from an EMBL/GenBank/DDBJ whole genome shotgun (WGS) entry which is preliminary data.</text>
</comment>
<evidence type="ECO:0000313" key="2">
    <source>
        <dbReference type="Proteomes" id="UP000036513"/>
    </source>
</evidence>
<proteinExistence type="predicted"/>
<gene>
    <name evidence="1" type="ORF">MCHLDSM_00268</name>
</gene>
<organism evidence="1 2">
    <name type="scientific">Mycolicibacterium chlorophenolicum</name>
    <dbReference type="NCBI Taxonomy" id="37916"/>
    <lineage>
        <taxon>Bacteria</taxon>
        <taxon>Bacillati</taxon>
        <taxon>Actinomycetota</taxon>
        <taxon>Actinomycetes</taxon>
        <taxon>Mycobacteriales</taxon>
        <taxon>Mycobacteriaceae</taxon>
        <taxon>Mycolicibacterium</taxon>
    </lineage>
</organism>
<keyword evidence="2" id="KW-1185">Reference proteome</keyword>
<accession>A0A0J6WNX5</accession>
<reference evidence="1 2" key="1">
    <citation type="journal article" date="2015" name="Genome Biol. Evol.">
        <title>Characterization of Three Mycobacterium spp. with Potential Use in Bioremediation by Genome Sequencing and Comparative Genomics.</title>
        <authorList>
            <person name="Das S."/>
            <person name="Pettersson B.M."/>
            <person name="Behra P.R."/>
            <person name="Ramesh M."/>
            <person name="Dasgupta S."/>
            <person name="Bhattacharya A."/>
            <person name="Kirsebom L.A."/>
        </authorList>
    </citation>
    <scope>NUCLEOTIDE SEQUENCE [LARGE SCALE GENOMIC DNA]</scope>
    <source>
        <strain evidence="1 2">DSM 43826</strain>
    </source>
</reference>
<dbReference type="Proteomes" id="UP000036513">
    <property type="component" value="Unassembled WGS sequence"/>
</dbReference>
<evidence type="ECO:0000313" key="1">
    <source>
        <dbReference type="EMBL" id="KMO83808.1"/>
    </source>
</evidence>
<name>A0A0J6WNX5_9MYCO</name>
<protein>
    <submittedName>
        <fullName evidence="1">Uncharacterized protein</fullName>
    </submittedName>
</protein>